<comment type="subcellular location">
    <subcellularLocation>
        <location evidence="1">Membrane</location>
        <topology evidence="1">Single-pass type II membrane protein</topology>
    </subcellularLocation>
</comment>
<evidence type="ECO:0000313" key="8">
    <source>
        <dbReference type="Proteomes" id="UP000015105"/>
    </source>
</evidence>
<keyword evidence="6" id="KW-0812">Transmembrane</keyword>
<dbReference type="InterPro" id="IPR044174">
    <property type="entry name" value="BC10-like"/>
</dbReference>
<keyword evidence="8" id="KW-1185">Reference proteome</keyword>
<feature type="transmembrane region" description="Helical" evidence="6">
    <location>
        <begin position="12"/>
        <end position="34"/>
    </location>
</feature>
<reference evidence="7" key="5">
    <citation type="journal article" date="2021" name="G3 (Bethesda)">
        <title>Aegilops tauschii genome assembly Aet v5.0 features greater sequence contiguity and improved annotation.</title>
        <authorList>
            <person name="Wang L."/>
            <person name="Zhu T."/>
            <person name="Rodriguez J.C."/>
            <person name="Deal K.R."/>
            <person name="Dubcovsky J."/>
            <person name="McGuire P.E."/>
            <person name="Lux T."/>
            <person name="Spannagl M."/>
            <person name="Mayer K.F.X."/>
            <person name="Baldrich P."/>
            <person name="Meyers B.C."/>
            <person name="Huo N."/>
            <person name="Gu Y.Q."/>
            <person name="Zhou H."/>
            <person name="Devos K.M."/>
            <person name="Bennetzen J.L."/>
            <person name="Unver T."/>
            <person name="Budak H."/>
            <person name="Gulick P.J."/>
            <person name="Galiba G."/>
            <person name="Kalapos B."/>
            <person name="Nelson D.R."/>
            <person name="Li P."/>
            <person name="You F.M."/>
            <person name="Luo M.C."/>
            <person name="Dvorak J."/>
        </authorList>
    </citation>
    <scope>NUCLEOTIDE SEQUENCE [LARGE SCALE GENOMIC DNA]</scope>
    <source>
        <strain evidence="7">cv. AL8/78</strain>
    </source>
</reference>
<evidence type="ECO:0000256" key="6">
    <source>
        <dbReference type="SAM" id="Phobius"/>
    </source>
</evidence>
<dbReference type="InterPro" id="IPR003406">
    <property type="entry name" value="Glyco_trans_14"/>
</dbReference>
<keyword evidence="4 6" id="KW-0472">Membrane</keyword>
<evidence type="ECO:0000256" key="1">
    <source>
        <dbReference type="ARBA" id="ARBA00004606"/>
    </source>
</evidence>
<accession>A0A453NIZ8</accession>
<reference evidence="8" key="1">
    <citation type="journal article" date="2014" name="Science">
        <title>Ancient hybridizations among the ancestral genomes of bread wheat.</title>
        <authorList>
            <consortium name="International Wheat Genome Sequencing Consortium,"/>
            <person name="Marcussen T."/>
            <person name="Sandve S.R."/>
            <person name="Heier L."/>
            <person name="Spannagl M."/>
            <person name="Pfeifer M."/>
            <person name="Jakobsen K.S."/>
            <person name="Wulff B.B."/>
            <person name="Steuernagel B."/>
            <person name="Mayer K.F."/>
            <person name="Olsen O.A."/>
        </authorList>
    </citation>
    <scope>NUCLEOTIDE SEQUENCE [LARGE SCALE GENOMIC DNA]</scope>
    <source>
        <strain evidence="8">cv. AL8/78</strain>
    </source>
</reference>
<name>A0A453NIZ8_AEGTS</name>
<dbReference type="Pfam" id="PF02485">
    <property type="entry name" value="Branch"/>
    <property type="match status" value="1"/>
</dbReference>
<reference evidence="7" key="3">
    <citation type="journal article" date="2017" name="Nature">
        <title>Genome sequence of the progenitor of the wheat D genome Aegilops tauschii.</title>
        <authorList>
            <person name="Luo M.C."/>
            <person name="Gu Y.Q."/>
            <person name="Puiu D."/>
            <person name="Wang H."/>
            <person name="Twardziok S.O."/>
            <person name="Deal K.R."/>
            <person name="Huo N."/>
            <person name="Zhu T."/>
            <person name="Wang L."/>
            <person name="Wang Y."/>
            <person name="McGuire P.E."/>
            <person name="Liu S."/>
            <person name="Long H."/>
            <person name="Ramasamy R.K."/>
            <person name="Rodriguez J.C."/>
            <person name="Van S.L."/>
            <person name="Yuan L."/>
            <person name="Wang Z."/>
            <person name="Xia Z."/>
            <person name="Xiao L."/>
            <person name="Anderson O.D."/>
            <person name="Ouyang S."/>
            <person name="Liang Y."/>
            <person name="Zimin A.V."/>
            <person name="Pertea G."/>
            <person name="Qi P."/>
            <person name="Bennetzen J.L."/>
            <person name="Dai X."/>
            <person name="Dawson M.W."/>
            <person name="Muller H.G."/>
            <person name="Kugler K."/>
            <person name="Rivarola-Duarte L."/>
            <person name="Spannagl M."/>
            <person name="Mayer K.F.X."/>
            <person name="Lu F.H."/>
            <person name="Bevan M.W."/>
            <person name="Leroy P."/>
            <person name="Li P."/>
            <person name="You F.M."/>
            <person name="Sun Q."/>
            <person name="Liu Z."/>
            <person name="Lyons E."/>
            <person name="Wicker T."/>
            <person name="Salzberg S.L."/>
            <person name="Devos K.M."/>
            <person name="Dvorak J."/>
        </authorList>
    </citation>
    <scope>NUCLEOTIDE SEQUENCE [LARGE SCALE GENOMIC DNA]</scope>
    <source>
        <strain evidence="7">cv. AL8/78</strain>
    </source>
</reference>
<sequence length="133" mass="15325">MSTICQPCSKLVINLLNQYLAFCSPFAFFIYFHINVQIVDPGGISNYSVTHVDWSEGKWHPRSYRAADITYELLRNITYFNEIVHIASDETRTVTSTPCILNGRKRPCFLFARKFYPDAVNNLLKLFPSYTSA</sequence>
<evidence type="ECO:0000256" key="5">
    <source>
        <dbReference type="ARBA" id="ARBA00023180"/>
    </source>
</evidence>
<proteinExistence type="predicted"/>
<reference evidence="8" key="2">
    <citation type="journal article" date="2017" name="Nat. Plants">
        <title>The Aegilops tauschii genome reveals multiple impacts of transposons.</title>
        <authorList>
            <person name="Zhao G."/>
            <person name="Zou C."/>
            <person name="Li K."/>
            <person name="Wang K."/>
            <person name="Li T."/>
            <person name="Gao L."/>
            <person name="Zhang X."/>
            <person name="Wang H."/>
            <person name="Yang Z."/>
            <person name="Liu X."/>
            <person name="Jiang W."/>
            <person name="Mao L."/>
            <person name="Kong X."/>
            <person name="Jiao Y."/>
            <person name="Jia J."/>
        </authorList>
    </citation>
    <scope>NUCLEOTIDE SEQUENCE [LARGE SCALE GENOMIC DNA]</scope>
    <source>
        <strain evidence="8">cv. AL8/78</strain>
    </source>
</reference>
<evidence type="ECO:0000256" key="4">
    <source>
        <dbReference type="ARBA" id="ARBA00023136"/>
    </source>
</evidence>
<dbReference type="PANTHER" id="PTHR31042">
    <property type="entry name" value="CORE-2/I-BRANCHING BETA-1,6-N-ACETYLGLUCOSAMINYLTRANSFERASE FAMILY PROTEIN-RELATED"/>
    <property type="match status" value="1"/>
</dbReference>
<dbReference type="Gramene" id="AET6Gv20394300.3">
    <property type="protein sequence ID" value="AET6Gv20394300.3"/>
    <property type="gene ID" value="AET6Gv20394300"/>
</dbReference>
<dbReference type="PANTHER" id="PTHR31042:SF19">
    <property type="entry name" value="OS02G0175500 PROTEIN"/>
    <property type="match status" value="1"/>
</dbReference>
<reference evidence="7" key="4">
    <citation type="submission" date="2019-03" db="UniProtKB">
        <authorList>
            <consortium name="EnsemblPlants"/>
        </authorList>
    </citation>
    <scope>IDENTIFICATION</scope>
</reference>
<dbReference type="EnsemblPlants" id="AET6Gv20394300.3">
    <property type="protein sequence ID" value="AET6Gv20394300.3"/>
    <property type="gene ID" value="AET6Gv20394300"/>
</dbReference>
<keyword evidence="5" id="KW-0325">Glycoprotein</keyword>
<organism evidence="7 8">
    <name type="scientific">Aegilops tauschii subsp. strangulata</name>
    <name type="common">Goatgrass</name>
    <dbReference type="NCBI Taxonomy" id="200361"/>
    <lineage>
        <taxon>Eukaryota</taxon>
        <taxon>Viridiplantae</taxon>
        <taxon>Streptophyta</taxon>
        <taxon>Embryophyta</taxon>
        <taxon>Tracheophyta</taxon>
        <taxon>Spermatophyta</taxon>
        <taxon>Magnoliopsida</taxon>
        <taxon>Liliopsida</taxon>
        <taxon>Poales</taxon>
        <taxon>Poaceae</taxon>
        <taxon>BOP clade</taxon>
        <taxon>Pooideae</taxon>
        <taxon>Triticodae</taxon>
        <taxon>Triticeae</taxon>
        <taxon>Triticinae</taxon>
        <taxon>Aegilops</taxon>
    </lineage>
</organism>
<dbReference type="AlphaFoldDB" id="A0A453NIZ8"/>
<dbReference type="Proteomes" id="UP000015105">
    <property type="component" value="Chromosome 6D"/>
</dbReference>
<dbReference type="GO" id="GO:0016757">
    <property type="term" value="F:glycosyltransferase activity"/>
    <property type="evidence" value="ECO:0007669"/>
    <property type="project" value="UniProtKB-KW"/>
</dbReference>
<protein>
    <submittedName>
        <fullName evidence="7">Uncharacterized protein</fullName>
    </submittedName>
</protein>
<keyword evidence="2" id="KW-0328">Glycosyltransferase</keyword>
<evidence type="ECO:0000256" key="2">
    <source>
        <dbReference type="ARBA" id="ARBA00022676"/>
    </source>
</evidence>
<evidence type="ECO:0000313" key="7">
    <source>
        <dbReference type="EnsemblPlants" id="AET6Gv20394300.3"/>
    </source>
</evidence>
<evidence type="ECO:0000256" key="3">
    <source>
        <dbReference type="ARBA" id="ARBA00022679"/>
    </source>
</evidence>
<dbReference type="GO" id="GO:0016020">
    <property type="term" value="C:membrane"/>
    <property type="evidence" value="ECO:0007669"/>
    <property type="project" value="UniProtKB-SubCell"/>
</dbReference>
<keyword evidence="6" id="KW-1133">Transmembrane helix</keyword>
<keyword evidence="3" id="KW-0808">Transferase</keyword>